<reference evidence="1 2" key="1">
    <citation type="journal article" date="2017" name="Curr. Biol.">
        <title>The Evolution of Venom by Co-option of Single-Copy Genes.</title>
        <authorList>
            <person name="Martinson E.O."/>
            <person name="Mrinalini"/>
            <person name="Kelkar Y.D."/>
            <person name="Chang C.H."/>
            <person name="Werren J.H."/>
        </authorList>
    </citation>
    <scope>NUCLEOTIDE SEQUENCE [LARGE SCALE GENOMIC DNA]</scope>
    <source>
        <strain evidence="1 2">Alberta</strain>
        <tissue evidence="1">Whole body</tissue>
    </source>
</reference>
<dbReference type="EMBL" id="NNAY01005449">
    <property type="protein sequence ID" value="OXU16669.1"/>
    <property type="molecule type" value="Genomic_DNA"/>
</dbReference>
<proteinExistence type="predicted"/>
<evidence type="ECO:0000313" key="1">
    <source>
        <dbReference type="EMBL" id="OXU16669.1"/>
    </source>
</evidence>
<name>A0A232EE85_9HYME</name>
<accession>A0A232EE85</accession>
<sequence length="45" mass="5034">IALTSINQLSRLSVAFAVRFCAERLAPERTEGDMHGAIKDYLCHE</sequence>
<dbReference type="Proteomes" id="UP000215335">
    <property type="component" value="Unassembled WGS sequence"/>
</dbReference>
<evidence type="ECO:0000313" key="2">
    <source>
        <dbReference type="Proteomes" id="UP000215335"/>
    </source>
</evidence>
<dbReference type="AlphaFoldDB" id="A0A232EE85"/>
<gene>
    <name evidence="1" type="ORF">TSAR_015924</name>
</gene>
<keyword evidence="2" id="KW-1185">Reference proteome</keyword>
<comment type="caution">
    <text evidence="1">The sequence shown here is derived from an EMBL/GenBank/DDBJ whole genome shotgun (WGS) entry which is preliminary data.</text>
</comment>
<organism evidence="1 2">
    <name type="scientific">Trichomalopsis sarcophagae</name>
    <dbReference type="NCBI Taxonomy" id="543379"/>
    <lineage>
        <taxon>Eukaryota</taxon>
        <taxon>Metazoa</taxon>
        <taxon>Ecdysozoa</taxon>
        <taxon>Arthropoda</taxon>
        <taxon>Hexapoda</taxon>
        <taxon>Insecta</taxon>
        <taxon>Pterygota</taxon>
        <taxon>Neoptera</taxon>
        <taxon>Endopterygota</taxon>
        <taxon>Hymenoptera</taxon>
        <taxon>Apocrita</taxon>
        <taxon>Proctotrupomorpha</taxon>
        <taxon>Chalcidoidea</taxon>
        <taxon>Pteromalidae</taxon>
        <taxon>Pteromalinae</taxon>
        <taxon>Trichomalopsis</taxon>
    </lineage>
</organism>
<feature type="non-terminal residue" evidence="1">
    <location>
        <position position="1"/>
    </location>
</feature>
<protein>
    <submittedName>
        <fullName evidence="1">Uncharacterized protein</fullName>
    </submittedName>
</protein>